<dbReference type="GO" id="GO:0016020">
    <property type="term" value="C:membrane"/>
    <property type="evidence" value="ECO:0007669"/>
    <property type="project" value="TreeGrafter"/>
</dbReference>
<feature type="domain" description="AB hydrolase-1" evidence="1">
    <location>
        <begin position="45"/>
        <end position="214"/>
    </location>
</feature>
<dbReference type="PANTHER" id="PTHR43798:SF33">
    <property type="entry name" value="HYDROLASE, PUTATIVE (AFU_ORTHOLOGUE AFUA_2G14860)-RELATED"/>
    <property type="match status" value="1"/>
</dbReference>
<dbReference type="RefSeq" id="WP_058497371.1">
    <property type="nucleotide sequence ID" value="NZ_CAAAIU010000016.1"/>
</dbReference>
<evidence type="ECO:0000313" key="3">
    <source>
        <dbReference type="Proteomes" id="UP000054736"/>
    </source>
</evidence>
<protein>
    <submittedName>
        <fullName evidence="2">Lipolytic protein</fullName>
    </submittedName>
</protein>
<gene>
    <name evidence="2" type="ORF">Ldro_3109</name>
</gene>
<accession>A0A0W0SM17</accession>
<dbReference type="InterPro" id="IPR000073">
    <property type="entry name" value="AB_hydrolase_1"/>
</dbReference>
<dbReference type="InterPro" id="IPR050266">
    <property type="entry name" value="AB_hydrolase_sf"/>
</dbReference>
<dbReference type="PRINTS" id="PR00111">
    <property type="entry name" value="ABHYDROLASE"/>
</dbReference>
<comment type="caution">
    <text evidence="2">The sequence shown here is derived from an EMBL/GenBank/DDBJ whole genome shotgun (WGS) entry which is preliminary data.</text>
</comment>
<dbReference type="OrthoDB" id="2086224at2"/>
<dbReference type="Gene3D" id="3.40.50.1820">
    <property type="entry name" value="alpha/beta hydrolase"/>
    <property type="match status" value="1"/>
</dbReference>
<dbReference type="STRING" id="1212489.Ldro_3109"/>
<name>A0A0W0SM17_9GAMM</name>
<dbReference type="PATRIC" id="fig|1212489.4.peg.3294"/>
<organism evidence="2 3">
    <name type="scientific">Legionella drozanskii LLAP-1</name>
    <dbReference type="NCBI Taxonomy" id="1212489"/>
    <lineage>
        <taxon>Bacteria</taxon>
        <taxon>Pseudomonadati</taxon>
        <taxon>Pseudomonadota</taxon>
        <taxon>Gammaproteobacteria</taxon>
        <taxon>Legionellales</taxon>
        <taxon>Legionellaceae</taxon>
        <taxon>Legionella</taxon>
    </lineage>
</organism>
<dbReference type="PANTHER" id="PTHR43798">
    <property type="entry name" value="MONOACYLGLYCEROL LIPASE"/>
    <property type="match status" value="1"/>
</dbReference>
<dbReference type="SUPFAM" id="SSF53474">
    <property type="entry name" value="alpha/beta-Hydrolases"/>
    <property type="match status" value="1"/>
</dbReference>
<proteinExistence type="predicted"/>
<dbReference type="Proteomes" id="UP000054736">
    <property type="component" value="Unassembled WGS sequence"/>
</dbReference>
<sequence length="228" mass="25751">MLQETLVLLPGVLSDEKVWSHQIKHLSHLVPCQVIPLTVKDCMEDLLAMVLETVKGRFILAGHSMGGWLALELAKAAPERISKLCLLNTSAQADPPEKRKDRFAMIEAVARGKFHSLAEDIAERYVYCSNLKKEVLAMFLSVGEKSFLNQEKALLTRRETVSILPQLTMPTMIIHAEYDRVFSLESHLELAQKIPHAKLAIIEDSGHMSPMEAPQAVTTLMRFWIDYF</sequence>
<evidence type="ECO:0000313" key="2">
    <source>
        <dbReference type="EMBL" id="KTC83989.1"/>
    </source>
</evidence>
<dbReference type="InterPro" id="IPR029058">
    <property type="entry name" value="AB_hydrolase_fold"/>
</dbReference>
<evidence type="ECO:0000259" key="1">
    <source>
        <dbReference type="Pfam" id="PF00561"/>
    </source>
</evidence>
<reference evidence="2 3" key="1">
    <citation type="submission" date="2015-11" db="EMBL/GenBank/DDBJ databases">
        <title>Genomic analysis of 38 Legionella species identifies large and diverse effector repertoires.</title>
        <authorList>
            <person name="Burstein D."/>
            <person name="Amaro F."/>
            <person name="Zusman T."/>
            <person name="Lifshitz Z."/>
            <person name="Cohen O."/>
            <person name="Gilbert J.A."/>
            <person name="Pupko T."/>
            <person name="Shuman H.A."/>
            <person name="Segal G."/>
        </authorList>
    </citation>
    <scope>NUCLEOTIDE SEQUENCE [LARGE SCALE GENOMIC DNA]</scope>
    <source>
        <strain evidence="2 3">ATCC 700990</strain>
    </source>
</reference>
<keyword evidence="3" id="KW-1185">Reference proteome</keyword>
<dbReference type="EMBL" id="LNXY01000034">
    <property type="protein sequence ID" value="KTC83989.1"/>
    <property type="molecule type" value="Genomic_DNA"/>
</dbReference>
<dbReference type="Pfam" id="PF00561">
    <property type="entry name" value="Abhydrolase_1"/>
    <property type="match status" value="1"/>
</dbReference>
<dbReference type="AlphaFoldDB" id="A0A0W0SM17"/>